<evidence type="ECO:0000313" key="2">
    <source>
        <dbReference type="EMBL" id="KAJ8907537.1"/>
    </source>
</evidence>
<name>A0AAV8V2D0_9RHOD</name>
<organism evidence="2 3">
    <name type="scientific">Rhodosorus marinus</name>
    <dbReference type="NCBI Taxonomy" id="101924"/>
    <lineage>
        <taxon>Eukaryota</taxon>
        <taxon>Rhodophyta</taxon>
        <taxon>Stylonematophyceae</taxon>
        <taxon>Stylonematales</taxon>
        <taxon>Stylonemataceae</taxon>
        <taxon>Rhodosorus</taxon>
    </lineage>
</organism>
<comment type="caution">
    <text evidence="2">The sequence shown here is derived from an EMBL/GenBank/DDBJ whole genome shotgun (WGS) entry which is preliminary data.</text>
</comment>
<dbReference type="AlphaFoldDB" id="A0AAV8V2D0"/>
<feature type="region of interest" description="Disordered" evidence="1">
    <location>
        <begin position="1"/>
        <end position="21"/>
    </location>
</feature>
<evidence type="ECO:0000313" key="3">
    <source>
        <dbReference type="Proteomes" id="UP001157974"/>
    </source>
</evidence>
<dbReference type="Proteomes" id="UP001157974">
    <property type="component" value="Unassembled WGS sequence"/>
</dbReference>
<keyword evidence="3" id="KW-1185">Reference proteome</keyword>
<sequence length="78" mass="8821">METEKSLVLPKRAHGEKQKSGSPRKFCFRWLKRIGHGGSRPDLENVYFAEPSFVPSVHGSDKDMHVQLSFFQTGVASM</sequence>
<evidence type="ECO:0000256" key="1">
    <source>
        <dbReference type="SAM" id="MobiDB-lite"/>
    </source>
</evidence>
<reference evidence="2 3" key="1">
    <citation type="journal article" date="2023" name="Nat. Commun.">
        <title>Origin of minicircular mitochondrial genomes in red algae.</title>
        <authorList>
            <person name="Lee Y."/>
            <person name="Cho C.H."/>
            <person name="Lee Y.M."/>
            <person name="Park S.I."/>
            <person name="Yang J.H."/>
            <person name="West J.A."/>
            <person name="Bhattacharya D."/>
            <person name="Yoon H.S."/>
        </authorList>
    </citation>
    <scope>NUCLEOTIDE SEQUENCE [LARGE SCALE GENOMIC DNA]</scope>
    <source>
        <strain evidence="2 3">CCMP1338</strain>
        <tissue evidence="2">Whole cell</tissue>
    </source>
</reference>
<protein>
    <submittedName>
        <fullName evidence="2">Uncharacterized protein</fullName>
    </submittedName>
</protein>
<gene>
    <name evidence="2" type="ORF">NDN08_007648</name>
</gene>
<proteinExistence type="predicted"/>
<dbReference type="EMBL" id="JAMWBK010000002">
    <property type="protein sequence ID" value="KAJ8907537.1"/>
    <property type="molecule type" value="Genomic_DNA"/>
</dbReference>
<accession>A0AAV8V2D0</accession>